<reference evidence="4 5" key="1">
    <citation type="journal article" date="2019" name="Sci. Data">
        <title>Hybrid genome assembly and annotation of Danionella translucida.</title>
        <authorList>
            <person name="Kadobianskyi M."/>
            <person name="Schulze L."/>
            <person name="Schuelke M."/>
            <person name="Judkewitz B."/>
        </authorList>
    </citation>
    <scope>NUCLEOTIDE SEQUENCE [LARGE SCALE GENOMIC DNA]</scope>
    <source>
        <strain evidence="4 5">Bolton</strain>
    </source>
</reference>
<protein>
    <recommendedName>
        <fullName evidence="3">Immunoglobulin domain-containing protein</fullName>
    </recommendedName>
</protein>
<evidence type="ECO:0000256" key="2">
    <source>
        <dbReference type="SAM" id="Phobius"/>
    </source>
</evidence>
<feature type="transmembrane region" description="Helical" evidence="2">
    <location>
        <begin position="6"/>
        <end position="25"/>
    </location>
</feature>
<dbReference type="Gene3D" id="2.60.40.10">
    <property type="entry name" value="Immunoglobulins"/>
    <property type="match status" value="1"/>
</dbReference>
<comment type="caution">
    <text evidence="4">The sequence shown here is derived from an EMBL/GenBank/DDBJ whole genome shotgun (WGS) entry which is preliminary data.</text>
</comment>
<feature type="compositionally biased region" description="Low complexity" evidence="1">
    <location>
        <begin position="108"/>
        <end position="117"/>
    </location>
</feature>
<sequence>MELLNVWIWIVMMPVLLEGGVLVHFKMGRFLSVALGETLVVEAVFNKSLGDNIDRVTWDREANGQSFRLSEGGRVHFEKEQSLLHISNVTEEDFARYTVTVTDSNGKQQQDSIQVQQIGPSTANSRRSRVAESYATDPKSSLQFPGCKCSSPRVVKIN</sequence>
<name>A0A553PMR3_9TELE</name>
<accession>A0A553PMR3</accession>
<dbReference type="CDD" id="cd00096">
    <property type="entry name" value="Ig"/>
    <property type="match status" value="1"/>
</dbReference>
<keyword evidence="2" id="KW-0472">Membrane</keyword>
<dbReference type="EMBL" id="SRMA01026668">
    <property type="protein sequence ID" value="TRY78978.1"/>
    <property type="molecule type" value="Genomic_DNA"/>
</dbReference>
<dbReference type="SUPFAM" id="SSF48726">
    <property type="entry name" value="Immunoglobulin"/>
    <property type="match status" value="1"/>
</dbReference>
<evidence type="ECO:0000256" key="1">
    <source>
        <dbReference type="SAM" id="MobiDB-lite"/>
    </source>
</evidence>
<evidence type="ECO:0000313" key="4">
    <source>
        <dbReference type="EMBL" id="TRY78978.1"/>
    </source>
</evidence>
<dbReference type="SMART" id="SM00409">
    <property type="entry name" value="IG"/>
    <property type="match status" value="1"/>
</dbReference>
<dbReference type="OrthoDB" id="8841032at2759"/>
<dbReference type="Pfam" id="PF07679">
    <property type="entry name" value="I-set"/>
    <property type="match status" value="1"/>
</dbReference>
<keyword evidence="2" id="KW-1133">Transmembrane helix</keyword>
<dbReference type="AlphaFoldDB" id="A0A553PMR3"/>
<evidence type="ECO:0000259" key="3">
    <source>
        <dbReference type="SMART" id="SM00409"/>
    </source>
</evidence>
<dbReference type="InterPro" id="IPR036179">
    <property type="entry name" value="Ig-like_dom_sf"/>
</dbReference>
<gene>
    <name evidence="4" type="ORF">DNTS_014732</name>
</gene>
<dbReference type="Proteomes" id="UP000316079">
    <property type="component" value="Unassembled WGS sequence"/>
</dbReference>
<dbReference type="InterPro" id="IPR003599">
    <property type="entry name" value="Ig_sub"/>
</dbReference>
<feature type="domain" description="Immunoglobulin" evidence="3">
    <location>
        <begin position="28"/>
        <end position="118"/>
    </location>
</feature>
<feature type="region of interest" description="Disordered" evidence="1">
    <location>
        <begin position="105"/>
        <end position="127"/>
    </location>
</feature>
<proteinExistence type="predicted"/>
<organism evidence="4 5">
    <name type="scientific">Danionella cerebrum</name>
    <dbReference type="NCBI Taxonomy" id="2873325"/>
    <lineage>
        <taxon>Eukaryota</taxon>
        <taxon>Metazoa</taxon>
        <taxon>Chordata</taxon>
        <taxon>Craniata</taxon>
        <taxon>Vertebrata</taxon>
        <taxon>Euteleostomi</taxon>
        <taxon>Actinopterygii</taxon>
        <taxon>Neopterygii</taxon>
        <taxon>Teleostei</taxon>
        <taxon>Ostariophysi</taxon>
        <taxon>Cypriniformes</taxon>
        <taxon>Danionidae</taxon>
        <taxon>Danioninae</taxon>
        <taxon>Danionella</taxon>
    </lineage>
</organism>
<dbReference type="InterPro" id="IPR013098">
    <property type="entry name" value="Ig_I-set"/>
</dbReference>
<keyword evidence="2" id="KW-0812">Transmembrane</keyword>
<keyword evidence="5" id="KW-1185">Reference proteome</keyword>
<dbReference type="InterPro" id="IPR013783">
    <property type="entry name" value="Ig-like_fold"/>
</dbReference>
<evidence type="ECO:0000313" key="5">
    <source>
        <dbReference type="Proteomes" id="UP000316079"/>
    </source>
</evidence>